<keyword evidence="1" id="KW-1133">Transmembrane helix</keyword>
<proteinExistence type="predicted"/>
<organism evidence="2 3">
    <name type="scientific">Panacagrimonas perspica</name>
    <dbReference type="NCBI Taxonomy" id="381431"/>
    <lineage>
        <taxon>Bacteria</taxon>
        <taxon>Pseudomonadati</taxon>
        <taxon>Pseudomonadota</taxon>
        <taxon>Gammaproteobacteria</taxon>
        <taxon>Nevskiales</taxon>
        <taxon>Nevskiaceae</taxon>
        <taxon>Panacagrimonas</taxon>
    </lineage>
</organism>
<feature type="transmembrane region" description="Helical" evidence="1">
    <location>
        <begin position="71"/>
        <end position="92"/>
    </location>
</feature>
<evidence type="ECO:0000313" key="2">
    <source>
        <dbReference type="EMBL" id="TDU32449.1"/>
    </source>
</evidence>
<evidence type="ECO:0000313" key="3">
    <source>
        <dbReference type="Proteomes" id="UP000295341"/>
    </source>
</evidence>
<keyword evidence="1" id="KW-0472">Membrane</keyword>
<feature type="transmembrane region" description="Helical" evidence="1">
    <location>
        <begin position="113"/>
        <end position="134"/>
    </location>
</feature>
<dbReference type="OrthoDB" id="8565963at2"/>
<name>A0A4S3KAK5_9GAMM</name>
<keyword evidence="1" id="KW-0812">Transmembrane</keyword>
<feature type="transmembrane region" description="Helical" evidence="1">
    <location>
        <begin position="6"/>
        <end position="25"/>
    </location>
</feature>
<protein>
    <submittedName>
        <fullName evidence="2">Uncharacterized protein</fullName>
    </submittedName>
</protein>
<dbReference type="EMBL" id="SOBT01000008">
    <property type="protein sequence ID" value="TDU32449.1"/>
    <property type="molecule type" value="Genomic_DNA"/>
</dbReference>
<dbReference type="RefSeq" id="WP_133880944.1">
    <property type="nucleotide sequence ID" value="NZ_MWIN01000001.1"/>
</dbReference>
<dbReference type="AlphaFoldDB" id="A0A4S3KAK5"/>
<accession>A0A4S3KAK5</accession>
<reference evidence="2 3" key="1">
    <citation type="submission" date="2019-03" db="EMBL/GenBank/DDBJ databases">
        <title>Genomic Encyclopedia of Type Strains, Phase IV (KMG-IV): sequencing the most valuable type-strain genomes for metagenomic binning, comparative biology and taxonomic classification.</title>
        <authorList>
            <person name="Goeker M."/>
        </authorList>
    </citation>
    <scope>NUCLEOTIDE SEQUENCE [LARGE SCALE GENOMIC DNA]</scope>
    <source>
        <strain evidence="2 3">DSM 26377</strain>
    </source>
</reference>
<gene>
    <name evidence="2" type="ORF">DFR24_1846</name>
</gene>
<comment type="caution">
    <text evidence="2">The sequence shown here is derived from an EMBL/GenBank/DDBJ whole genome shotgun (WGS) entry which is preliminary data.</text>
</comment>
<dbReference type="Proteomes" id="UP000295341">
    <property type="component" value="Unassembled WGS sequence"/>
</dbReference>
<sequence length="140" mass="14936">MQAFPLLIGLFAGLCLVALVFLLRWERAYFLQRGKHGSWLPVRLATVPIALVTAAAVIIPARGTSGMEGLAVFYILLFTLGPVFWFGAHWIVGKLVKPALGFGESAQIAGSPILLGVALSVLAHTLQPIAWSILRSTGTA</sequence>
<keyword evidence="3" id="KW-1185">Reference proteome</keyword>
<feature type="transmembrane region" description="Helical" evidence="1">
    <location>
        <begin position="37"/>
        <end position="59"/>
    </location>
</feature>
<evidence type="ECO:0000256" key="1">
    <source>
        <dbReference type="SAM" id="Phobius"/>
    </source>
</evidence>